<dbReference type="GeneID" id="17287980"/>
<dbReference type="PANTHER" id="PTHR10174:SF229">
    <property type="entry name" value="CRAL-TRIO DOMAIN-CONTAINING PROTEIN"/>
    <property type="match status" value="1"/>
</dbReference>
<dbReference type="Pfam" id="PF00650">
    <property type="entry name" value="CRAL_TRIO"/>
    <property type="match status" value="1"/>
</dbReference>
<sequence length="259" mass="29435">MGERGMEEGEKLRRLREKASSDGLRIPDKHLLKFLRWKSEGDRAYERLSDFVKWRKGCGWMDSPDPLLLSRSEVIRKVVMSGVLACPTNVRGKHGEKLIFGRFRFNDLSSWSPQDLCRAIVYLVETALISEETQDNGVLVLHDLSGIGQNNISIQVPKLLLPILLGKYPVKVKGIYIYNAPWWFQGPLQVVKLLMPSKIRSRLHTISNLSEVHEAIDPAALLVEHGGTTDYKPEEWVKSQMDFEAGGGDDDYMVRCLQT</sequence>
<name>L1I4Q0_GUITC</name>
<dbReference type="PROSITE" id="PS50191">
    <property type="entry name" value="CRAL_TRIO"/>
    <property type="match status" value="1"/>
</dbReference>
<evidence type="ECO:0000313" key="2">
    <source>
        <dbReference type="EMBL" id="EKX31258.1"/>
    </source>
</evidence>
<dbReference type="SUPFAM" id="SSF52087">
    <property type="entry name" value="CRAL/TRIO domain"/>
    <property type="match status" value="1"/>
</dbReference>
<accession>L1I4Q0</accession>
<evidence type="ECO:0000259" key="1">
    <source>
        <dbReference type="PROSITE" id="PS50191"/>
    </source>
</evidence>
<dbReference type="AlphaFoldDB" id="L1I4Q0"/>
<feature type="domain" description="CRAL-TRIO" evidence="1">
    <location>
        <begin position="71"/>
        <end position="233"/>
    </location>
</feature>
<organism evidence="2">
    <name type="scientific">Guillardia theta (strain CCMP2712)</name>
    <name type="common">Cryptophyte</name>
    <dbReference type="NCBI Taxonomy" id="905079"/>
    <lineage>
        <taxon>Eukaryota</taxon>
        <taxon>Cryptophyceae</taxon>
        <taxon>Pyrenomonadales</taxon>
        <taxon>Geminigeraceae</taxon>
        <taxon>Guillardia</taxon>
    </lineage>
</organism>
<dbReference type="OrthoDB" id="6277409at2759"/>
<dbReference type="EMBL" id="JH993319">
    <property type="protein sequence ID" value="EKX31258.1"/>
    <property type="molecule type" value="Genomic_DNA"/>
</dbReference>
<dbReference type="InterPro" id="IPR001251">
    <property type="entry name" value="CRAL-TRIO_dom"/>
</dbReference>
<gene>
    <name evidence="2" type="ORF">GUITHDRAFT_149421</name>
</gene>
<evidence type="ECO:0000313" key="3">
    <source>
        <dbReference type="EnsemblProtists" id="EKX31258"/>
    </source>
</evidence>
<dbReference type="RefSeq" id="XP_005818238.1">
    <property type="nucleotide sequence ID" value="XM_005818181.1"/>
</dbReference>
<reference evidence="4" key="2">
    <citation type="submission" date="2012-11" db="EMBL/GenBank/DDBJ databases">
        <authorList>
            <person name="Kuo A."/>
            <person name="Curtis B.A."/>
            <person name="Tanifuji G."/>
            <person name="Burki F."/>
            <person name="Gruber A."/>
            <person name="Irimia M."/>
            <person name="Maruyama S."/>
            <person name="Arias M.C."/>
            <person name="Ball S.G."/>
            <person name="Gile G.H."/>
            <person name="Hirakawa Y."/>
            <person name="Hopkins J.F."/>
            <person name="Rensing S.A."/>
            <person name="Schmutz J."/>
            <person name="Symeonidi A."/>
            <person name="Elias M."/>
            <person name="Eveleigh R.J."/>
            <person name="Herman E.K."/>
            <person name="Klute M.J."/>
            <person name="Nakayama T."/>
            <person name="Obornik M."/>
            <person name="Reyes-Prieto A."/>
            <person name="Armbrust E.V."/>
            <person name="Aves S.J."/>
            <person name="Beiko R.G."/>
            <person name="Coutinho P."/>
            <person name="Dacks J.B."/>
            <person name="Durnford D.G."/>
            <person name="Fast N.M."/>
            <person name="Green B.R."/>
            <person name="Grisdale C."/>
            <person name="Hempe F."/>
            <person name="Henrissat B."/>
            <person name="Hoppner M.P."/>
            <person name="Ishida K.-I."/>
            <person name="Kim E."/>
            <person name="Koreny L."/>
            <person name="Kroth P.G."/>
            <person name="Liu Y."/>
            <person name="Malik S.-B."/>
            <person name="Maier U.G."/>
            <person name="McRose D."/>
            <person name="Mock T."/>
            <person name="Neilson J.A."/>
            <person name="Onodera N.T."/>
            <person name="Poole A.M."/>
            <person name="Pritham E.J."/>
            <person name="Richards T.A."/>
            <person name="Rocap G."/>
            <person name="Roy S.W."/>
            <person name="Sarai C."/>
            <person name="Schaack S."/>
            <person name="Shirato S."/>
            <person name="Slamovits C.H."/>
            <person name="Spencer D.F."/>
            <person name="Suzuki S."/>
            <person name="Worden A.Z."/>
            <person name="Zauner S."/>
            <person name="Barry K."/>
            <person name="Bell C."/>
            <person name="Bharti A.K."/>
            <person name="Crow J.A."/>
            <person name="Grimwood J."/>
            <person name="Kramer R."/>
            <person name="Lindquist E."/>
            <person name="Lucas S."/>
            <person name="Salamov A."/>
            <person name="McFadden G.I."/>
            <person name="Lane C.E."/>
            <person name="Keeling P.J."/>
            <person name="Gray M.W."/>
            <person name="Grigoriev I.V."/>
            <person name="Archibald J.M."/>
        </authorList>
    </citation>
    <scope>NUCLEOTIDE SEQUENCE</scope>
    <source>
        <strain evidence="4">CCMP2712</strain>
    </source>
</reference>
<proteinExistence type="predicted"/>
<dbReference type="HOGENOM" id="CLU_1075396_0_0_1"/>
<protein>
    <recommendedName>
        <fullName evidence="1">CRAL-TRIO domain-containing protein</fullName>
    </recommendedName>
</protein>
<dbReference type="OMA" id="YEFISCC"/>
<reference evidence="2 4" key="1">
    <citation type="journal article" date="2012" name="Nature">
        <title>Algal genomes reveal evolutionary mosaicism and the fate of nucleomorphs.</title>
        <authorList>
            <consortium name="DOE Joint Genome Institute"/>
            <person name="Curtis B.A."/>
            <person name="Tanifuji G."/>
            <person name="Burki F."/>
            <person name="Gruber A."/>
            <person name="Irimia M."/>
            <person name="Maruyama S."/>
            <person name="Arias M.C."/>
            <person name="Ball S.G."/>
            <person name="Gile G.H."/>
            <person name="Hirakawa Y."/>
            <person name="Hopkins J.F."/>
            <person name="Kuo A."/>
            <person name="Rensing S.A."/>
            <person name="Schmutz J."/>
            <person name="Symeonidi A."/>
            <person name="Elias M."/>
            <person name="Eveleigh R.J."/>
            <person name="Herman E.K."/>
            <person name="Klute M.J."/>
            <person name="Nakayama T."/>
            <person name="Obornik M."/>
            <person name="Reyes-Prieto A."/>
            <person name="Armbrust E.V."/>
            <person name="Aves S.J."/>
            <person name="Beiko R.G."/>
            <person name="Coutinho P."/>
            <person name="Dacks J.B."/>
            <person name="Durnford D.G."/>
            <person name="Fast N.M."/>
            <person name="Green B.R."/>
            <person name="Grisdale C.J."/>
            <person name="Hempel F."/>
            <person name="Henrissat B."/>
            <person name="Hoppner M.P."/>
            <person name="Ishida K."/>
            <person name="Kim E."/>
            <person name="Koreny L."/>
            <person name="Kroth P.G."/>
            <person name="Liu Y."/>
            <person name="Malik S.B."/>
            <person name="Maier U.G."/>
            <person name="McRose D."/>
            <person name="Mock T."/>
            <person name="Neilson J.A."/>
            <person name="Onodera N.T."/>
            <person name="Poole A.M."/>
            <person name="Pritham E.J."/>
            <person name="Richards T.A."/>
            <person name="Rocap G."/>
            <person name="Roy S.W."/>
            <person name="Sarai C."/>
            <person name="Schaack S."/>
            <person name="Shirato S."/>
            <person name="Slamovits C.H."/>
            <person name="Spencer D.F."/>
            <person name="Suzuki S."/>
            <person name="Worden A.Z."/>
            <person name="Zauner S."/>
            <person name="Barry K."/>
            <person name="Bell C."/>
            <person name="Bharti A.K."/>
            <person name="Crow J.A."/>
            <person name="Grimwood J."/>
            <person name="Kramer R."/>
            <person name="Lindquist E."/>
            <person name="Lucas S."/>
            <person name="Salamov A."/>
            <person name="McFadden G.I."/>
            <person name="Lane C.E."/>
            <person name="Keeling P.J."/>
            <person name="Gray M.W."/>
            <person name="Grigoriev I.V."/>
            <person name="Archibald J.M."/>
        </authorList>
    </citation>
    <scope>NUCLEOTIDE SEQUENCE</scope>
    <source>
        <strain evidence="2 4">CCMP2712</strain>
    </source>
</reference>
<dbReference type="PaxDb" id="55529-EKX31258"/>
<evidence type="ECO:0000313" key="4">
    <source>
        <dbReference type="Proteomes" id="UP000011087"/>
    </source>
</evidence>
<dbReference type="KEGG" id="gtt:GUITHDRAFT_149421"/>
<dbReference type="Gene3D" id="3.40.525.10">
    <property type="entry name" value="CRAL-TRIO lipid binding domain"/>
    <property type="match status" value="1"/>
</dbReference>
<dbReference type="EnsemblProtists" id="EKX31258">
    <property type="protein sequence ID" value="EKX31258"/>
    <property type="gene ID" value="GUITHDRAFT_149421"/>
</dbReference>
<keyword evidence="4" id="KW-1185">Reference proteome</keyword>
<dbReference type="CDD" id="cd00170">
    <property type="entry name" value="SEC14"/>
    <property type="match status" value="1"/>
</dbReference>
<reference evidence="3" key="3">
    <citation type="submission" date="2016-03" db="UniProtKB">
        <authorList>
            <consortium name="EnsemblProtists"/>
        </authorList>
    </citation>
    <scope>IDENTIFICATION</scope>
</reference>
<dbReference type="Proteomes" id="UP000011087">
    <property type="component" value="Unassembled WGS sequence"/>
</dbReference>
<dbReference type="SMART" id="SM00516">
    <property type="entry name" value="SEC14"/>
    <property type="match status" value="1"/>
</dbReference>
<dbReference type="InterPro" id="IPR036865">
    <property type="entry name" value="CRAL-TRIO_dom_sf"/>
</dbReference>
<dbReference type="PANTHER" id="PTHR10174">
    <property type="entry name" value="ALPHA-TOCOPHEROL TRANSFER PROTEIN-RELATED"/>
    <property type="match status" value="1"/>
</dbReference>